<gene>
    <name evidence="1" type="ORF">CSSPJE1EN1_LOCUS2541</name>
</gene>
<organism evidence="1 2">
    <name type="scientific">Sphagnum jensenii</name>
    <dbReference type="NCBI Taxonomy" id="128206"/>
    <lineage>
        <taxon>Eukaryota</taxon>
        <taxon>Viridiplantae</taxon>
        <taxon>Streptophyta</taxon>
        <taxon>Embryophyta</taxon>
        <taxon>Bryophyta</taxon>
        <taxon>Sphagnophytina</taxon>
        <taxon>Sphagnopsida</taxon>
        <taxon>Sphagnales</taxon>
        <taxon>Sphagnaceae</taxon>
        <taxon>Sphagnum</taxon>
    </lineage>
</organism>
<proteinExistence type="predicted"/>
<sequence length="70" mass="7691">MSSKSPICEMHIAKLSSPCHQSHQFARCTLPNCQVHVIKAPICEVHIAKLSSPCHQSTLSMPHCQVTKPS</sequence>
<name>A0ABP0VRM3_9BRYO</name>
<keyword evidence="2" id="KW-1185">Reference proteome</keyword>
<dbReference type="Proteomes" id="UP001497444">
    <property type="component" value="Chromosome 10"/>
</dbReference>
<evidence type="ECO:0000313" key="2">
    <source>
        <dbReference type="Proteomes" id="UP001497444"/>
    </source>
</evidence>
<evidence type="ECO:0000313" key="1">
    <source>
        <dbReference type="EMBL" id="CAK9257063.1"/>
    </source>
</evidence>
<dbReference type="EMBL" id="OZ020105">
    <property type="protein sequence ID" value="CAK9257063.1"/>
    <property type="molecule type" value="Genomic_DNA"/>
</dbReference>
<accession>A0ABP0VRM3</accession>
<reference evidence="1" key="1">
    <citation type="submission" date="2024-02" db="EMBL/GenBank/DDBJ databases">
        <authorList>
            <consortium name="ELIXIR-Norway"/>
            <consortium name="Elixir Norway"/>
        </authorList>
    </citation>
    <scope>NUCLEOTIDE SEQUENCE</scope>
</reference>
<protein>
    <submittedName>
        <fullName evidence="1">Uncharacterized protein</fullName>
    </submittedName>
</protein>
<feature type="non-terminal residue" evidence="1">
    <location>
        <position position="70"/>
    </location>
</feature>